<feature type="transmembrane region" description="Helical" evidence="6">
    <location>
        <begin position="2285"/>
        <end position="2303"/>
    </location>
</feature>
<feature type="compositionally biased region" description="Basic and acidic residues" evidence="5">
    <location>
        <begin position="2016"/>
        <end position="2030"/>
    </location>
</feature>
<keyword evidence="6" id="KW-0472">Membrane</keyword>
<dbReference type="InterPro" id="IPR012706">
    <property type="entry name" value="Rib_alpha_Esp_rpt"/>
</dbReference>
<evidence type="ECO:0000256" key="5">
    <source>
        <dbReference type="SAM" id="MobiDB-lite"/>
    </source>
</evidence>
<feature type="region of interest" description="Disordered" evidence="5">
    <location>
        <begin position="267"/>
        <end position="293"/>
    </location>
</feature>
<feature type="region of interest" description="Disordered" evidence="5">
    <location>
        <begin position="1999"/>
        <end position="2030"/>
    </location>
</feature>
<protein>
    <submittedName>
        <fullName evidence="8">Surface protein ESP</fullName>
    </submittedName>
</protein>
<dbReference type="Pfam" id="PF18957">
    <property type="entry name" value="RibLong"/>
    <property type="match status" value="1"/>
</dbReference>
<evidence type="ECO:0000256" key="3">
    <source>
        <dbReference type="ARBA" id="ARBA00022729"/>
    </source>
</evidence>
<evidence type="ECO:0000313" key="9">
    <source>
        <dbReference type="Proteomes" id="UP000014158"/>
    </source>
</evidence>
<dbReference type="NCBIfam" id="TIGR02331">
    <property type="entry name" value="rib_alpha"/>
    <property type="match status" value="9"/>
</dbReference>
<dbReference type="RefSeq" id="WP_016250137.1">
    <property type="nucleotide sequence ID" value="NZ_ASWF01000005.1"/>
</dbReference>
<evidence type="ECO:0000256" key="2">
    <source>
        <dbReference type="ARBA" id="ARBA00022525"/>
    </source>
</evidence>
<keyword evidence="2" id="KW-0964">Secreted</keyword>
<feature type="compositionally biased region" description="Low complexity" evidence="5">
    <location>
        <begin position="1789"/>
        <end position="1803"/>
    </location>
</feature>
<keyword evidence="9" id="KW-1185">Reference proteome</keyword>
<evidence type="ECO:0000256" key="4">
    <source>
        <dbReference type="ARBA" id="ARBA00023088"/>
    </source>
</evidence>
<reference evidence="8 9" key="1">
    <citation type="submission" date="2013-03" db="EMBL/GenBank/DDBJ databases">
        <title>The Genome Sequence of Enterococcus raffinosus ATCC_49464 (PacBio/Illumina hybrid assembly).</title>
        <authorList>
            <consortium name="The Broad Institute Genomics Platform"/>
            <consortium name="The Broad Institute Genome Sequencing Center for Infectious Disease"/>
            <person name="Earl A."/>
            <person name="Russ C."/>
            <person name="Gilmore M."/>
            <person name="Surin D."/>
            <person name="Walker B."/>
            <person name="Young S."/>
            <person name="Zeng Q."/>
            <person name="Gargeya S."/>
            <person name="Fitzgerald M."/>
            <person name="Haas B."/>
            <person name="Abouelleil A."/>
            <person name="Allen A.W."/>
            <person name="Alvarado L."/>
            <person name="Arachchi H.M."/>
            <person name="Berlin A.M."/>
            <person name="Chapman S.B."/>
            <person name="Gainer-Dewar J."/>
            <person name="Goldberg J."/>
            <person name="Griggs A."/>
            <person name="Gujja S."/>
            <person name="Hansen M."/>
            <person name="Howarth C."/>
            <person name="Imamovic A."/>
            <person name="Ireland A."/>
            <person name="Larimer J."/>
            <person name="McCowan C."/>
            <person name="Murphy C."/>
            <person name="Pearson M."/>
            <person name="Poon T.W."/>
            <person name="Priest M."/>
            <person name="Roberts A."/>
            <person name="Saif S."/>
            <person name="Shea T."/>
            <person name="Sisk P."/>
            <person name="Sykes S."/>
            <person name="Wortman J."/>
            <person name="Nusbaum C."/>
            <person name="Birren B."/>
        </authorList>
    </citation>
    <scope>NUCLEOTIDE SEQUENCE [LARGE SCALE GENOMIC DNA]</scope>
    <source>
        <strain evidence="8 9">ATCC 49464</strain>
    </source>
</reference>
<dbReference type="EMBL" id="ASWF01000005">
    <property type="protein sequence ID" value="EOT72251.1"/>
    <property type="molecule type" value="Genomic_DNA"/>
</dbReference>
<dbReference type="Proteomes" id="UP000014158">
    <property type="component" value="Unassembled WGS sequence"/>
</dbReference>
<comment type="caution">
    <text evidence="8">The sequence shown here is derived from an EMBL/GenBank/DDBJ whole genome shotgun (WGS) entry which is preliminary data.</text>
</comment>
<dbReference type="Pfam" id="PF00746">
    <property type="entry name" value="Gram_pos_anchor"/>
    <property type="match status" value="1"/>
</dbReference>
<feature type="region of interest" description="Disordered" evidence="5">
    <location>
        <begin position="2219"/>
        <end position="2285"/>
    </location>
</feature>
<name>A0ABP2WAK7_9ENTE</name>
<gene>
    <name evidence="8" type="ORF">I590_03473</name>
</gene>
<dbReference type="Pfam" id="PF08428">
    <property type="entry name" value="Rib"/>
    <property type="match status" value="10"/>
</dbReference>
<sequence>MVSKNNKRVFLEKTKKRVLKYSIKKLSVGVASVLIGVGLVLGTTELVKAQDEISPSSPLETAISSVQVGDKVASGNTFQENPGYTKNYNFSDLQFSPQELTGDTLKGNTIGFEVYGKHNIAASTKNWEIRLQLDERLAKYVEKIQVDPKKGIGSSRRTFVRINDSLGRPTNIWKVNYIRASDGLFAGAETTDTQTAPNGVITFEKSLDEIFKEIGIDNLKTDRLMYRIYLVSHQDDDKIVPGIDSTGYFLTDSDDFYNSLDVSENNPDQFKHGSVSAKYEKPNTQTKDGSGSTGANGAIILDHKLTKNYNFSYSSSAKGTPWYANYKIDERLVPYVAGIQMHMVQADKVTYDVSFESGTKVADLAIERREGHENYGIGSITNNDLTKLIDFANASPRPVVIRYVLQLTKPLDEILEDMKATAQVEENKPFGEDFIFDSWLSDTNKKLIQNTYGTGYYYLQDIDGDGNPDDKEESGDTNPYIGKPELEEVYDVDTTVKGKVFIHELAGTGHKAQLVDKEGTVLAEKTIAPNEKDGAPISDTVEFEFTGVDSSKLIAKDELKIQIVSPGFDKPEEGSTVIKESPKAVDKQTVVVGFKPDAKESIRNNKNLPEDAEYSWKTEPDTSNVTDSTKGIVTVKIGNRTFDVDVEFAVKASQAMENDATYVPITTTPETTVQSGKPTFDKPDVPLAKDAFSISDVYNKDFGNASVDANTGIVTFTPAKGVGESEPITGTIPIKIVYQDGSVGTTDLAVTVSKDIYENPGENIPAGYHKVTFTAGEGTSIESGTTVFAVKDGVSLPEDKLPVLKAKDGYTDAKWPEEATQPITADDTEFVSSATKLDDIIENPGDNIPAGYHKVTFTAGEGTSIESGTTVFAVKDGVSLPEDKLPVLKAKDGYTDAKWPEEATQPITADDTEFVSSATKLDDIIENPGDNIPAGYHKVTFTAGEGTSIESGTTVFAVKDGVSLPEDKLPVLKAKDGYTDAKWPEEATQPITADDTEFVSSATKLDDIIENPGENIPAGYHKVTFTAGEGTSIESGTTVFAVKDGVSLPEDKLPVLKAKDGYTDAKWPEEATQPITADDTEFVSSATKLDDIIENPGDNIPAGYHKVTFTAGEGTSIESGTTVFAVKDGVSLPEDKLPVLKAKDGYTDAKWPEEATQPITADDTEFVSSATKLDDIIENPGENIPAGYHKVTFTAGEGTSIESGTTVFAVKDGVSLPEDKLPVLKAKDGYTDAKWPEEATQPITADDTEFVSSATKLDDIIENPGDNIPAGYHKVTFTAGEGTSIESGTTVFAVKDGVSLPEDKLPVLKAKDGYTDAKWPEEATQPITADDTEFVSSATKLDDIIENPGENIPAGYHKVTFTAGEGTSIESGTTVFAVKDGVSLPEDKLPVLKAKDGYTDAKWPEEATQPITADDTEFVSSATKLDDKSDADKYNPEGQKVTTELNKEPDAFEGIKNKEDLPKDTKYTWKEKVDVSAAGNKKGTVVVTYPDGSSDEVEVDVIVTDNRSDADKYEPTVEGEKVEVGGTVDLTDNVTNLPTLPEGTTVTDVTPGGTIDTNTPGNYEGVIEVTYPDGTKDTVKVPVEVTDNRSDADKYEPTVEGEKVEVGGTVDLTDNVTNLPTLPEGTTVTDVTPGGTIDTNTPGNYEGVIEVTYPDGTKDTVKVPVEVTDNRSDADKYTPLVEGEKVEVGGTVDLTDNVTNLPTLPEGTTVTDVTPGGTIDTNTPGNYEGVIEVTYPDGTKDTVKVPVEVTDNRSDADKYTPMVEGEKVEVGGTVDLTDNVTNLPTLPEGTTVTDVTPGGTIDTNTPGNYEGVIEVTYPDGTKDTVKVPVEVTDNRSDADKYEPTVEGEKVEVGGTVDLTDNVTNLPALPEGTTVTDVTPGGTIDTNTPGNYEGVIEVTYPDGTKDTVKVPVEVTDNRSDADKYEPTVEGEKVEIGGTVDLTDNVTNLPALPEGTTVTDVTPGGTIDTNTPGNYEGVIEVTYPDGTKDTVKVPVEVTDNRSNADKYNPEGQKVTTDLNKEPDASEGIKNKEDLPKGTTYAWKEKVDVSTAGNKKGTIVVTYPDGSSDEVEVDVTVTDTRSDADKYNPEGQKVTTDLNKEPDASEGIKNKEDLPKGTTYTWKEKVDVSTAGNKKGTVVVTYPDGSKEEVEVTISVVDKKAPNKPQVDPITEGDQIVTGKTEPNAEVTVTLPDGSQHHGTADKNGNFTVKVPKLEAGTKVIVTATDESGNTSEPTNVVVSSNKKDSGKNGSKGSKTDNQGSNSNQDKNRGKSQSSKVFPKTGESDSNIFTISGGLILLGTLGLLGYKNRKKENE</sequence>
<dbReference type="Gene3D" id="2.60.40.10">
    <property type="entry name" value="Immunoglobulins"/>
    <property type="match status" value="1"/>
</dbReference>
<feature type="region of interest" description="Disordered" evidence="5">
    <location>
        <begin position="1782"/>
        <end position="1809"/>
    </location>
</feature>
<dbReference type="InterPro" id="IPR041498">
    <property type="entry name" value="Big_6"/>
</dbReference>
<feature type="domain" description="Gram-positive cocci surface proteins LPxTG" evidence="7">
    <location>
        <begin position="2275"/>
        <end position="2311"/>
    </location>
</feature>
<accession>A0ABP2WAK7</accession>
<feature type="compositionally biased region" description="Polar residues" evidence="5">
    <location>
        <begin position="282"/>
        <end position="293"/>
    </location>
</feature>
<dbReference type="PROSITE" id="PS50847">
    <property type="entry name" value="GRAM_POS_ANCHORING"/>
    <property type="match status" value="1"/>
</dbReference>
<dbReference type="NCBIfam" id="TIGR01168">
    <property type="entry name" value="YSIRK_signal"/>
    <property type="match status" value="1"/>
</dbReference>
<feature type="compositionally biased region" description="Basic and acidic residues" evidence="5">
    <location>
        <begin position="2095"/>
        <end position="2109"/>
    </location>
</feature>
<keyword evidence="1" id="KW-0134">Cell wall</keyword>
<organism evidence="8 9">
    <name type="scientific">Enterococcus raffinosus ATCC 49464</name>
    <dbReference type="NCBI Taxonomy" id="1158602"/>
    <lineage>
        <taxon>Bacteria</taxon>
        <taxon>Bacillati</taxon>
        <taxon>Bacillota</taxon>
        <taxon>Bacilli</taxon>
        <taxon>Lactobacillales</taxon>
        <taxon>Enterococcaceae</taxon>
        <taxon>Enterococcus</taxon>
    </lineage>
</organism>
<evidence type="ECO:0000256" key="6">
    <source>
        <dbReference type="SAM" id="Phobius"/>
    </source>
</evidence>
<dbReference type="InterPro" id="IPR059115">
    <property type="entry name" value="Rib"/>
</dbReference>
<dbReference type="InterPro" id="IPR044055">
    <property type="entry name" value="RibLong"/>
</dbReference>
<evidence type="ECO:0000256" key="1">
    <source>
        <dbReference type="ARBA" id="ARBA00022512"/>
    </source>
</evidence>
<proteinExistence type="predicted"/>
<dbReference type="InterPro" id="IPR019931">
    <property type="entry name" value="LPXTG_anchor"/>
</dbReference>
<dbReference type="Gene3D" id="3.10.20.890">
    <property type="match status" value="2"/>
</dbReference>
<keyword evidence="3" id="KW-0732">Signal</keyword>
<dbReference type="InterPro" id="IPR005877">
    <property type="entry name" value="YSIRK_signal_dom"/>
</dbReference>
<dbReference type="Pfam" id="PF04650">
    <property type="entry name" value="YSIRK_signal"/>
    <property type="match status" value="1"/>
</dbReference>
<dbReference type="NCBIfam" id="TIGR01167">
    <property type="entry name" value="LPXTG_anchor"/>
    <property type="match status" value="1"/>
</dbReference>
<evidence type="ECO:0000259" key="7">
    <source>
        <dbReference type="PROSITE" id="PS50847"/>
    </source>
</evidence>
<keyword evidence="6" id="KW-1133">Transmembrane helix</keyword>
<keyword evidence="6" id="KW-0812">Transmembrane</keyword>
<feature type="region of interest" description="Disordered" evidence="5">
    <location>
        <begin position="2079"/>
        <end position="2109"/>
    </location>
</feature>
<keyword evidence="4" id="KW-0572">Peptidoglycan-anchor</keyword>
<feature type="compositionally biased region" description="Polar residues" evidence="5">
    <location>
        <begin position="2253"/>
        <end position="2273"/>
    </location>
</feature>
<dbReference type="Pfam" id="PF17936">
    <property type="entry name" value="Big_6"/>
    <property type="match status" value="1"/>
</dbReference>
<feature type="compositionally biased region" description="Polar residues" evidence="5">
    <location>
        <begin position="2222"/>
        <end position="2232"/>
    </location>
</feature>
<dbReference type="InterPro" id="IPR013783">
    <property type="entry name" value="Ig-like_fold"/>
</dbReference>
<evidence type="ECO:0000313" key="8">
    <source>
        <dbReference type="EMBL" id="EOT72251.1"/>
    </source>
</evidence>